<proteinExistence type="predicted"/>
<dbReference type="Pfam" id="PF14106">
    <property type="entry name" value="DUF4279"/>
    <property type="match status" value="1"/>
</dbReference>
<dbReference type="OrthoDB" id="6025978at2"/>
<sequence>MSESGSDRDFVSSVGLIITGAQLRPDEVTATLGMEPDECWRRGDSKRVGAELHEWGGWKKRLQRRDDRDPFSLELRLWADLLKGKVTELRCLRDAGCNLTLDCFISISGAALVEINPELQRDLSTLGIDLSFAIWASTDAG</sequence>
<gene>
    <name evidence="1" type="ORF">HNQ51_002184</name>
</gene>
<dbReference type="Proteomes" id="UP000554837">
    <property type="component" value="Unassembled WGS sequence"/>
</dbReference>
<dbReference type="RefSeq" id="WP_138855493.1">
    <property type="nucleotide sequence ID" value="NZ_JACHHO010000002.1"/>
</dbReference>
<comment type="caution">
    <text evidence="1">The sequence shown here is derived from an EMBL/GenBank/DDBJ whole genome shotgun (WGS) entry which is preliminary data.</text>
</comment>
<reference evidence="1 2" key="1">
    <citation type="submission" date="2020-08" db="EMBL/GenBank/DDBJ databases">
        <title>Genomic Encyclopedia of Type Strains, Phase IV (KMG-IV): sequencing the most valuable type-strain genomes for metagenomic binning, comparative biology and taxonomic classification.</title>
        <authorList>
            <person name="Goeker M."/>
        </authorList>
    </citation>
    <scope>NUCLEOTIDE SEQUENCE [LARGE SCALE GENOMIC DNA]</scope>
    <source>
        <strain evidence="1 2">DSM 23958</strain>
    </source>
</reference>
<protein>
    <recommendedName>
        <fullName evidence="3">DUF4279 domain-containing protein</fullName>
    </recommendedName>
</protein>
<dbReference type="EMBL" id="JACHHO010000002">
    <property type="protein sequence ID" value="MBB5204870.1"/>
    <property type="molecule type" value="Genomic_DNA"/>
</dbReference>
<evidence type="ECO:0008006" key="3">
    <source>
        <dbReference type="Google" id="ProtNLM"/>
    </source>
</evidence>
<dbReference type="AlphaFoldDB" id="A0A840S8X3"/>
<organism evidence="1 2">
    <name type="scientific">Inhella inkyongensis</name>
    <dbReference type="NCBI Taxonomy" id="392593"/>
    <lineage>
        <taxon>Bacteria</taxon>
        <taxon>Pseudomonadati</taxon>
        <taxon>Pseudomonadota</taxon>
        <taxon>Betaproteobacteria</taxon>
        <taxon>Burkholderiales</taxon>
        <taxon>Sphaerotilaceae</taxon>
        <taxon>Inhella</taxon>
    </lineage>
</organism>
<dbReference type="InterPro" id="IPR025459">
    <property type="entry name" value="DUF4279"/>
</dbReference>
<name>A0A840S8X3_9BURK</name>
<evidence type="ECO:0000313" key="1">
    <source>
        <dbReference type="EMBL" id="MBB5204870.1"/>
    </source>
</evidence>
<accession>A0A840S8X3</accession>
<keyword evidence="2" id="KW-1185">Reference proteome</keyword>
<evidence type="ECO:0000313" key="2">
    <source>
        <dbReference type="Proteomes" id="UP000554837"/>
    </source>
</evidence>